<dbReference type="EMBL" id="DWWA01000007">
    <property type="protein sequence ID" value="HJC71328.1"/>
    <property type="molecule type" value="Genomic_DNA"/>
</dbReference>
<dbReference type="InterPro" id="IPR010387">
    <property type="entry name" value="QueT"/>
</dbReference>
<gene>
    <name evidence="2" type="ORF">H9698_00845</name>
</gene>
<evidence type="ECO:0000313" key="2">
    <source>
        <dbReference type="EMBL" id="HJC71328.1"/>
    </source>
</evidence>
<evidence type="ECO:0000256" key="1">
    <source>
        <dbReference type="SAM" id="Phobius"/>
    </source>
</evidence>
<keyword evidence="1" id="KW-1133">Transmembrane helix</keyword>
<reference evidence="2" key="2">
    <citation type="submission" date="2021-04" db="EMBL/GenBank/DDBJ databases">
        <authorList>
            <person name="Gilroy R."/>
        </authorList>
    </citation>
    <scope>NUCLEOTIDE SEQUENCE</scope>
    <source>
        <strain evidence="2">5933</strain>
    </source>
</reference>
<feature type="transmembrane region" description="Helical" evidence="1">
    <location>
        <begin position="103"/>
        <end position="125"/>
    </location>
</feature>
<name>A0A9D2Q1R0_9FIRM</name>
<dbReference type="PANTHER" id="PTHR40044">
    <property type="entry name" value="INTEGRAL MEMBRANE PROTEIN-RELATED"/>
    <property type="match status" value="1"/>
</dbReference>
<sequence>MKTTNRTKTKRLALIALIAALYVALCLVLAPLSYNAVQVRVSEALTLLPVLFPEAVWGVTIGCFLSNLYSMSPWDMLFGTLATLISAWMTLKLARVRTKGLPLAAALPPILVNAVIVGAEITYIFMPETAGIEVLLFNMLTVGIGQLISCGVIGVVLVTVLERIPAVRRLMEADKEAC</sequence>
<dbReference type="Proteomes" id="UP000823918">
    <property type="component" value="Unassembled WGS sequence"/>
</dbReference>
<dbReference type="AlphaFoldDB" id="A0A9D2Q1R0"/>
<comment type="caution">
    <text evidence="2">The sequence shown here is derived from an EMBL/GenBank/DDBJ whole genome shotgun (WGS) entry which is preliminary data.</text>
</comment>
<organism evidence="2 3">
    <name type="scientific">Candidatus Ruthenibacterium merdavium</name>
    <dbReference type="NCBI Taxonomy" id="2838752"/>
    <lineage>
        <taxon>Bacteria</taxon>
        <taxon>Bacillati</taxon>
        <taxon>Bacillota</taxon>
        <taxon>Clostridia</taxon>
        <taxon>Eubacteriales</taxon>
        <taxon>Oscillospiraceae</taxon>
        <taxon>Ruthenibacterium</taxon>
    </lineage>
</organism>
<protein>
    <submittedName>
        <fullName evidence="2">QueT transporter family protein</fullName>
    </submittedName>
</protein>
<keyword evidence="1" id="KW-0472">Membrane</keyword>
<dbReference type="PIRSF" id="PIRSF031501">
    <property type="entry name" value="QueT"/>
    <property type="match status" value="1"/>
</dbReference>
<feature type="transmembrane region" description="Helical" evidence="1">
    <location>
        <begin position="137"/>
        <end position="161"/>
    </location>
</feature>
<keyword evidence="1" id="KW-0812">Transmembrane</keyword>
<evidence type="ECO:0000313" key="3">
    <source>
        <dbReference type="Proteomes" id="UP000823918"/>
    </source>
</evidence>
<reference evidence="2" key="1">
    <citation type="journal article" date="2021" name="PeerJ">
        <title>Extensive microbial diversity within the chicken gut microbiome revealed by metagenomics and culture.</title>
        <authorList>
            <person name="Gilroy R."/>
            <person name="Ravi A."/>
            <person name="Getino M."/>
            <person name="Pursley I."/>
            <person name="Horton D.L."/>
            <person name="Alikhan N.F."/>
            <person name="Baker D."/>
            <person name="Gharbi K."/>
            <person name="Hall N."/>
            <person name="Watson M."/>
            <person name="Adriaenssens E.M."/>
            <person name="Foster-Nyarko E."/>
            <person name="Jarju S."/>
            <person name="Secka A."/>
            <person name="Antonio M."/>
            <person name="Oren A."/>
            <person name="Chaudhuri R.R."/>
            <person name="La Ragione R."/>
            <person name="Hildebrand F."/>
            <person name="Pallen M.J."/>
        </authorList>
    </citation>
    <scope>NUCLEOTIDE SEQUENCE</scope>
    <source>
        <strain evidence="2">5933</strain>
    </source>
</reference>
<proteinExistence type="predicted"/>
<dbReference type="PANTHER" id="PTHR40044:SF1">
    <property type="entry name" value="INTEGRAL MEMBRANE PROTEIN"/>
    <property type="match status" value="1"/>
</dbReference>
<dbReference type="Gene3D" id="1.10.1760.20">
    <property type="match status" value="1"/>
</dbReference>
<accession>A0A9D2Q1R0</accession>
<dbReference type="Pfam" id="PF06177">
    <property type="entry name" value="QueT"/>
    <property type="match status" value="1"/>
</dbReference>